<keyword evidence="2" id="KW-1185">Reference proteome</keyword>
<dbReference type="EMBL" id="JAGGMS010000001">
    <property type="protein sequence ID" value="MBP2183730.1"/>
    <property type="molecule type" value="Genomic_DNA"/>
</dbReference>
<organism evidence="1 2">
    <name type="scientific">Amycolatopsis magusensis</name>
    <dbReference type="NCBI Taxonomy" id="882444"/>
    <lineage>
        <taxon>Bacteria</taxon>
        <taxon>Bacillati</taxon>
        <taxon>Actinomycetota</taxon>
        <taxon>Actinomycetes</taxon>
        <taxon>Pseudonocardiales</taxon>
        <taxon>Pseudonocardiaceae</taxon>
        <taxon>Amycolatopsis</taxon>
    </lineage>
</organism>
<dbReference type="SUPFAM" id="SSF46785">
    <property type="entry name" value="Winged helix' DNA-binding domain"/>
    <property type="match status" value="1"/>
</dbReference>
<keyword evidence="1" id="KW-0238">DNA-binding</keyword>
<sequence length="106" mass="11570">MSHQFALDAPRSEQVSFRDPAAPGALDLLGVLRRVRQNTACQWRTAVSPVITMTHFLVLQAVSARPRGSQNDLCDALGASPSAVTHLLTRAVLERRGAAHADRRCR</sequence>
<evidence type="ECO:0000313" key="1">
    <source>
        <dbReference type="EMBL" id="MBP2183730.1"/>
    </source>
</evidence>
<evidence type="ECO:0000313" key="2">
    <source>
        <dbReference type="Proteomes" id="UP000741013"/>
    </source>
</evidence>
<dbReference type="Gene3D" id="1.10.10.10">
    <property type="entry name" value="Winged helix-like DNA-binding domain superfamily/Winged helix DNA-binding domain"/>
    <property type="match status" value="1"/>
</dbReference>
<accession>A0ABS4PWD7</accession>
<protein>
    <submittedName>
        <fullName evidence="1">DNA-binding MarR family transcriptional regulator</fullName>
    </submittedName>
</protein>
<dbReference type="GO" id="GO:0003677">
    <property type="term" value="F:DNA binding"/>
    <property type="evidence" value="ECO:0007669"/>
    <property type="project" value="UniProtKB-KW"/>
</dbReference>
<dbReference type="InterPro" id="IPR036388">
    <property type="entry name" value="WH-like_DNA-bd_sf"/>
</dbReference>
<reference evidence="1 2" key="1">
    <citation type="submission" date="2021-03" db="EMBL/GenBank/DDBJ databases">
        <title>Sequencing the genomes of 1000 actinobacteria strains.</title>
        <authorList>
            <person name="Klenk H.-P."/>
        </authorList>
    </citation>
    <scope>NUCLEOTIDE SEQUENCE [LARGE SCALE GENOMIC DNA]</scope>
    <source>
        <strain evidence="1 2">DSM 45510</strain>
    </source>
</reference>
<dbReference type="Proteomes" id="UP000741013">
    <property type="component" value="Unassembled WGS sequence"/>
</dbReference>
<gene>
    <name evidence="1" type="ORF">JOM49_005256</name>
</gene>
<dbReference type="InterPro" id="IPR036390">
    <property type="entry name" value="WH_DNA-bd_sf"/>
</dbReference>
<proteinExistence type="predicted"/>
<comment type="caution">
    <text evidence="1">The sequence shown here is derived from an EMBL/GenBank/DDBJ whole genome shotgun (WGS) entry which is preliminary data.</text>
</comment>
<name>A0ABS4PWD7_9PSEU</name>